<evidence type="ECO:0000313" key="2">
    <source>
        <dbReference type="Proteomes" id="UP001159042"/>
    </source>
</evidence>
<organism evidence="1 2">
    <name type="scientific">Exocentrus adspersus</name>
    <dbReference type="NCBI Taxonomy" id="1586481"/>
    <lineage>
        <taxon>Eukaryota</taxon>
        <taxon>Metazoa</taxon>
        <taxon>Ecdysozoa</taxon>
        <taxon>Arthropoda</taxon>
        <taxon>Hexapoda</taxon>
        <taxon>Insecta</taxon>
        <taxon>Pterygota</taxon>
        <taxon>Neoptera</taxon>
        <taxon>Endopterygota</taxon>
        <taxon>Coleoptera</taxon>
        <taxon>Polyphaga</taxon>
        <taxon>Cucujiformia</taxon>
        <taxon>Chrysomeloidea</taxon>
        <taxon>Cerambycidae</taxon>
        <taxon>Lamiinae</taxon>
        <taxon>Acanthocinini</taxon>
        <taxon>Exocentrus</taxon>
    </lineage>
</organism>
<dbReference type="Proteomes" id="UP001159042">
    <property type="component" value="Unassembled WGS sequence"/>
</dbReference>
<accession>A0AAV8W3K1</accession>
<protein>
    <submittedName>
        <fullName evidence="1">Uncharacterized protein</fullName>
    </submittedName>
</protein>
<proteinExistence type="predicted"/>
<dbReference type="EMBL" id="JANEYG010000011">
    <property type="protein sequence ID" value="KAJ8921248.1"/>
    <property type="molecule type" value="Genomic_DNA"/>
</dbReference>
<sequence>MSAPSNRAISPATGCSDVRIDFQTAVPMLGTLWPCNNCQLEKSIKLWVFLFRTVSVPICVAVFKICKIIYKVQVLRTEPGNVPLDNVAEGYLILLVKLGVEEELSENTFKDIEKFVIHLYSTNDNVNSINSLRGILAASRPINKLPPTLDSLRQHCLRAHYQAKIWLNSNIPQQEIMLPSYERSGWKIEEGKLVAVLLTQPAFPEDTSVLSTCNCKKRRKGIKKSLYNIHTCSESVP</sequence>
<dbReference type="AlphaFoldDB" id="A0AAV8W3K1"/>
<name>A0AAV8W3K1_9CUCU</name>
<keyword evidence="2" id="KW-1185">Reference proteome</keyword>
<reference evidence="1 2" key="1">
    <citation type="journal article" date="2023" name="Insect Mol. Biol.">
        <title>Genome sequencing provides insights into the evolution of gene families encoding plant cell wall-degrading enzymes in longhorned beetles.</title>
        <authorList>
            <person name="Shin N.R."/>
            <person name="Okamura Y."/>
            <person name="Kirsch R."/>
            <person name="Pauchet Y."/>
        </authorList>
    </citation>
    <scope>NUCLEOTIDE SEQUENCE [LARGE SCALE GENOMIC DNA]</scope>
    <source>
        <strain evidence="1">EAD_L_NR</strain>
    </source>
</reference>
<gene>
    <name evidence="1" type="ORF">NQ315_013720</name>
</gene>
<evidence type="ECO:0000313" key="1">
    <source>
        <dbReference type="EMBL" id="KAJ8921248.1"/>
    </source>
</evidence>
<comment type="caution">
    <text evidence="1">The sequence shown here is derived from an EMBL/GenBank/DDBJ whole genome shotgun (WGS) entry which is preliminary data.</text>
</comment>